<reference evidence="3" key="1">
    <citation type="submission" date="2021-01" db="EMBL/GenBank/DDBJ databases">
        <authorList>
            <person name="Corre E."/>
            <person name="Pelletier E."/>
            <person name="Niang G."/>
            <person name="Scheremetjew M."/>
            <person name="Finn R."/>
            <person name="Kale V."/>
            <person name="Holt S."/>
            <person name="Cochrane G."/>
            <person name="Meng A."/>
            <person name="Brown T."/>
            <person name="Cohen L."/>
        </authorList>
    </citation>
    <scope>NUCLEOTIDE SEQUENCE</scope>
</reference>
<evidence type="ECO:0000259" key="2">
    <source>
        <dbReference type="PROSITE" id="PS50106"/>
    </source>
</evidence>
<evidence type="ECO:0000256" key="1">
    <source>
        <dbReference type="SAM" id="MobiDB-lite"/>
    </source>
</evidence>
<accession>A0A7S1A3G0</accession>
<sequence>MGGDASKCKCCSALKDDDLATDSMPGVAVSQMPNMPEHQATSRRPKQTEHDDPKQLPDQSANVELPQSAKRQPATELRVKLNREGRQATLGVDVAFDDEETSFYIEKMYDGLVKTWNNKNPDQKVEEGDHVVEVNGISGSAMDMVEASRRDDIVEIVIRRPDFGRPDFVP</sequence>
<evidence type="ECO:0000313" key="3">
    <source>
        <dbReference type="EMBL" id="CAD8840512.1"/>
    </source>
</evidence>
<dbReference type="InterPro" id="IPR001478">
    <property type="entry name" value="PDZ"/>
</dbReference>
<gene>
    <name evidence="3" type="ORF">NSCI0253_LOCUS14860</name>
</gene>
<protein>
    <recommendedName>
        <fullName evidence="2">PDZ domain-containing protein</fullName>
    </recommendedName>
</protein>
<dbReference type="AlphaFoldDB" id="A0A7S1A3G0"/>
<dbReference type="EMBL" id="HBFQ01021270">
    <property type="protein sequence ID" value="CAD8840512.1"/>
    <property type="molecule type" value="Transcribed_RNA"/>
</dbReference>
<dbReference type="PROSITE" id="PS50106">
    <property type="entry name" value="PDZ"/>
    <property type="match status" value="1"/>
</dbReference>
<feature type="domain" description="PDZ" evidence="2">
    <location>
        <begin position="78"/>
        <end position="157"/>
    </location>
</feature>
<organism evidence="3">
    <name type="scientific">Noctiluca scintillans</name>
    <name type="common">Sea sparkle</name>
    <name type="synonym">Red tide dinoflagellate</name>
    <dbReference type="NCBI Taxonomy" id="2966"/>
    <lineage>
        <taxon>Eukaryota</taxon>
        <taxon>Sar</taxon>
        <taxon>Alveolata</taxon>
        <taxon>Dinophyceae</taxon>
        <taxon>Noctilucales</taxon>
        <taxon>Noctilucaceae</taxon>
        <taxon>Noctiluca</taxon>
    </lineage>
</organism>
<feature type="region of interest" description="Disordered" evidence="1">
    <location>
        <begin position="17"/>
        <end position="78"/>
    </location>
</feature>
<proteinExistence type="predicted"/>
<name>A0A7S1A3G0_NOCSC</name>
<feature type="compositionally biased region" description="Basic and acidic residues" evidence="1">
    <location>
        <begin position="46"/>
        <end position="55"/>
    </location>
</feature>